<keyword evidence="2" id="KW-1003">Cell membrane</keyword>
<evidence type="ECO:0000256" key="1">
    <source>
        <dbReference type="ARBA" id="ARBA00004651"/>
    </source>
</evidence>
<evidence type="ECO:0000313" key="11">
    <source>
        <dbReference type="Proteomes" id="UP000234206"/>
    </source>
</evidence>
<keyword evidence="3" id="KW-0808">Transferase</keyword>
<dbReference type="OrthoDB" id="9774600at2"/>
<dbReference type="Pfam" id="PF09594">
    <property type="entry name" value="GT87"/>
    <property type="match status" value="1"/>
</dbReference>
<dbReference type="AlphaFoldDB" id="A0A2I1PC91"/>
<keyword evidence="4 9" id="KW-0812">Transmembrane</keyword>
<feature type="transmembrane region" description="Helical" evidence="9">
    <location>
        <begin position="62"/>
        <end position="79"/>
    </location>
</feature>
<evidence type="ECO:0000313" key="10">
    <source>
        <dbReference type="EMBL" id="PKZ42259.1"/>
    </source>
</evidence>
<comment type="caution">
    <text evidence="10">The sequence shown here is derived from an EMBL/GenBank/DDBJ whole genome shotgun (WGS) entry which is preliminary data.</text>
</comment>
<comment type="subcellular location">
    <subcellularLocation>
        <location evidence="1">Cell membrane</location>
        <topology evidence="1">Multi-pass membrane protein</topology>
    </subcellularLocation>
</comment>
<evidence type="ECO:0000256" key="8">
    <source>
        <dbReference type="SAM" id="MobiDB-lite"/>
    </source>
</evidence>
<accession>A0A2I1PC91</accession>
<evidence type="ECO:0000256" key="2">
    <source>
        <dbReference type="ARBA" id="ARBA00022475"/>
    </source>
</evidence>
<sequence length="204" mass="21355">MAGAAGERVRLVRAADDGGAGAAGGGAGARAAGRTRGRGVRRVSRADGRPTAPLDRPATSPWVWFPGFVLVTAAVLYMLRMRDVPPLDLRVYSSGVRALLDGQPVYDLTYTGSMLTFTYPPFALLAFLPMAWVGDWMGSALTLVASVAAVGYLLHTALGRTRVGAVVATVLFLAAMAAEPVWLTMHFGQVNLVLAALVTADLLG</sequence>
<feature type="compositionally biased region" description="Gly residues" evidence="8">
    <location>
        <begin position="19"/>
        <end position="28"/>
    </location>
</feature>
<evidence type="ECO:0000256" key="7">
    <source>
        <dbReference type="ARBA" id="ARBA00024033"/>
    </source>
</evidence>
<name>A0A2I1PC91_9MICO</name>
<evidence type="ECO:0000256" key="3">
    <source>
        <dbReference type="ARBA" id="ARBA00022679"/>
    </source>
</evidence>
<keyword evidence="11" id="KW-1185">Reference proteome</keyword>
<dbReference type="GO" id="GO:0016758">
    <property type="term" value="F:hexosyltransferase activity"/>
    <property type="evidence" value="ECO:0007669"/>
    <property type="project" value="InterPro"/>
</dbReference>
<dbReference type="Proteomes" id="UP000234206">
    <property type="component" value="Unassembled WGS sequence"/>
</dbReference>
<dbReference type="GO" id="GO:0005886">
    <property type="term" value="C:plasma membrane"/>
    <property type="evidence" value="ECO:0007669"/>
    <property type="project" value="UniProtKB-SubCell"/>
</dbReference>
<protein>
    <submittedName>
        <fullName evidence="10">Uncharacterized protein</fullName>
    </submittedName>
</protein>
<evidence type="ECO:0000256" key="6">
    <source>
        <dbReference type="ARBA" id="ARBA00023136"/>
    </source>
</evidence>
<feature type="transmembrane region" description="Helical" evidence="9">
    <location>
        <begin position="161"/>
        <end position="178"/>
    </location>
</feature>
<reference evidence="10 11" key="1">
    <citation type="submission" date="2017-12" db="EMBL/GenBank/DDBJ databases">
        <title>Phylogenetic diversity of female urinary microbiome.</title>
        <authorList>
            <person name="Thomas-White K."/>
            <person name="Wolfe A.J."/>
        </authorList>
    </citation>
    <scope>NUCLEOTIDE SEQUENCE [LARGE SCALE GENOMIC DNA]</scope>
    <source>
        <strain evidence="10 11">UMB1298</strain>
    </source>
</reference>
<evidence type="ECO:0000256" key="4">
    <source>
        <dbReference type="ARBA" id="ARBA00022692"/>
    </source>
</evidence>
<keyword evidence="5 9" id="KW-1133">Transmembrane helix</keyword>
<feature type="compositionally biased region" description="Basic residues" evidence="8">
    <location>
        <begin position="33"/>
        <end position="43"/>
    </location>
</feature>
<keyword evidence="6 9" id="KW-0472">Membrane</keyword>
<organism evidence="10 11">
    <name type="scientific">Kytococcus schroeteri</name>
    <dbReference type="NCBI Taxonomy" id="138300"/>
    <lineage>
        <taxon>Bacteria</taxon>
        <taxon>Bacillati</taxon>
        <taxon>Actinomycetota</taxon>
        <taxon>Actinomycetes</taxon>
        <taxon>Micrococcales</taxon>
        <taxon>Kytococcaceae</taxon>
        <taxon>Kytococcus</taxon>
    </lineage>
</organism>
<feature type="non-terminal residue" evidence="10">
    <location>
        <position position="204"/>
    </location>
</feature>
<comment type="similarity">
    <text evidence="7">Belongs to the glycosyltransferase 87 family.</text>
</comment>
<proteinExistence type="inferred from homology"/>
<dbReference type="InterPro" id="IPR018584">
    <property type="entry name" value="GT87"/>
</dbReference>
<feature type="transmembrane region" description="Helical" evidence="9">
    <location>
        <begin position="136"/>
        <end position="154"/>
    </location>
</feature>
<gene>
    <name evidence="10" type="ORF">CYJ76_02880</name>
</gene>
<dbReference type="EMBL" id="PKIZ01000004">
    <property type="protein sequence ID" value="PKZ42259.1"/>
    <property type="molecule type" value="Genomic_DNA"/>
</dbReference>
<evidence type="ECO:0000256" key="9">
    <source>
        <dbReference type="SAM" id="Phobius"/>
    </source>
</evidence>
<evidence type="ECO:0000256" key="5">
    <source>
        <dbReference type="ARBA" id="ARBA00022989"/>
    </source>
</evidence>
<feature type="region of interest" description="Disordered" evidence="8">
    <location>
        <begin position="19"/>
        <end position="53"/>
    </location>
</feature>